<keyword evidence="4" id="KW-1185">Reference proteome</keyword>
<gene>
    <name evidence="3" type="ORF">CA12_26630</name>
</gene>
<evidence type="ECO:0000313" key="3">
    <source>
        <dbReference type="EMBL" id="QDT16557.1"/>
    </source>
</evidence>
<dbReference type="KEGG" id="acaf:CA12_26630"/>
<evidence type="ECO:0000313" key="4">
    <source>
        <dbReference type="Proteomes" id="UP000318741"/>
    </source>
</evidence>
<dbReference type="AlphaFoldDB" id="A0A517PB04"/>
<sequence precursor="true">MKTLISTAALALLTANVAAAQSAYDPHAGHDHGDHAGHDHGDHAGHDHAGHDHGPVGDDHAGHDHSGLRGEHAGHDHGAHGGELDRFGNVRVETLLDHAGLHFWLTDASGRALPTERVRGVVAMRVEGSEKKYRYELSPTRDRDGRPEPLALPLNLGKVAGRRVAVAVRLDGVPGAGADEIVVRQTTRIVAPPAVGRPVRASSTDRTAVFAQAVCSVEDRRLGAMGTPWKVPVGDRAVFVCSEECARDVQADPAAFVAAASRDRIQ</sequence>
<evidence type="ECO:0000256" key="2">
    <source>
        <dbReference type="SAM" id="SignalP"/>
    </source>
</evidence>
<feature type="chain" id="PRO_5021801221" description="Nickel uptake substrate-specific transmembrane region" evidence="2">
    <location>
        <begin position="21"/>
        <end position="266"/>
    </location>
</feature>
<dbReference type="EMBL" id="CP036265">
    <property type="protein sequence ID" value="QDT16557.1"/>
    <property type="molecule type" value="Genomic_DNA"/>
</dbReference>
<feature type="region of interest" description="Disordered" evidence="1">
    <location>
        <begin position="24"/>
        <end position="82"/>
    </location>
</feature>
<organism evidence="3 4">
    <name type="scientific">Alienimonas californiensis</name>
    <dbReference type="NCBI Taxonomy" id="2527989"/>
    <lineage>
        <taxon>Bacteria</taxon>
        <taxon>Pseudomonadati</taxon>
        <taxon>Planctomycetota</taxon>
        <taxon>Planctomycetia</taxon>
        <taxon>Planctomycetales</taxon>
        <taxon>Planctomycetaceae</taxon>
        <taxon>Alienimonas</taxon>
    </lineage>
</organism>
<dbReference type="RefSeq" id="WP_145359362.1">
    <property type="nucleotide sequence ID" value="NZ_CP036265.1"/>
</dbReference>
<protein>
    <recommendedName>
        <fullName evidence="5">Nickel uptake substrate-specific transmembrane region</fullName>
    </recommendedName>
</protein>
<name>A0A517PB04_9PLAN</name>
<reference evidence="3 4" key="1">
    <citation type="submission" date="2019-02" db="EMBL/GenBank/DDBJ databases">
        <title>Deep-cultivation of Planctomycetes and their phenomic and genomic characterization uncovers novel biology.</title>
        <authorList>
            <person name="Wiegand S."/>
            <person name="Jogler M."/>
            <person name="Boedeker C."/>
            <person name="Pinto D."/>
            <person name="Vollmers J."/>
            <person name="Rivas-Marin E."/>
            <person name="Kohn T."/>
            <person name="Peeters S.H."/>
            <person name="Heuer A."/>
            <person name="Rast P."/>
            <person name="Oberbeckmann S."/>
            <person name="Bunk B."/>
            <person name="Jeske O."/>
            <person name="Meyerdierks A."/>
            <person name="Storesund J.E."/>
            <person name="Kallscheuer N."/>
            <person name="Luecker S."/>
            <person name="Lage O.M."/>
            <person name="Pohl T."/>
            <person name="Merkel B.J."/>
            <person name="Hornburger P."/>
            <person name="Mueller R.-W."/>
            <person name="Bruemmer F."/>
            <person name="Labrenz M."/>
            <person name="Spormann A.M."/>
            <person name="Op den Camp H."/>
            <person name="Overmann J."/>
            <person name="Amann R."/>
            <person name="Jetten M.S.M."/>
            <person name="Mascher T."/>
            <person name="Medema M.H."/>
            <person name="Devos D.P."/>
            <person name="Kaster A.-K."/>
            <person name="Ovreas L."/>
            <person name="Rohde M."/>
            <person name="Galperin M.Y."/>
            <person name="Jogler C."/>
        </authorList>
    </citation>
    <scope>NUCLEOTIDE SEQUENCE [LARGE SCALE GENOMIC DNA]</scope>
    <source>
        <strain evidence="3 4">CA12</strain>
    </source>
</reference>
<feature type="signal peptide" evidence="2">
    <location>
        <begin position="1"/>
        <end position="20"/>
    </location>
</feature>
<dbReference type="OrthoDB" id="281529at2"/>
<dbReference type="Proteomes" id="UP000318741">
    <property type="component" value="Chromosome"/>
</dbReference>
<accession>A0A517PB04</accession>
<proteinExistence type="predicted"/>
<evidence type="ECO:0000256" key="1">
    <source>
        <dbReference type="SAM" id="MobiDB-lite"/>
    </source>
</evidence>
<evidence type="ECO:0008006" key="5">
    <source>
        <dbReference type="Google" id="ProtNLM"/>
    </source>
</evidence>
<feature type="compositionally biased region" description="Basic and acidic residues" evidence="1">
    <location>
        <begin position="27"/>
        <end position="82"/>
    </location>
</feature>
<keyword evidence="2" id="KW-0732">Signal</keyword>